<comment type="caution">
    <text evidence="1">The sequence shown here is derived from an EMBL/GenBank/DDBJ whole genome shotgun (WGS) entry which is preliminary data.</text>
</comment>
<evidence type="ECO:0000313" key="1">
    <source>
        <dbReference type="EMBL" id="KAL2793255.1"/>
    </source>
</evidence>
<dbReference type="Proteomes" id="UP001610563">
    <property type="component" value="Unassembled WGS sequence"/>
</dbReference>
<accession>A0ABR4G2K3</accession>
<dbReference type="EMBL" id="JBFTWV010000060">
    <property type="protein sequence ID" value="KAL2793255.1"/>
    <property type="molecule type" value="Genomic_DNA"/>
</dbReference>
<evidence type="ECO:0000313" key="2">
    <source>
        <dbReference type="Proteomes" id="UP001610563"/>
    </source>
</evidence>
<reference evidence="1 2" key="1">
    <citation type="submission" date="2024-07" db="EMBL/GenBank/DDBJ databases">
        <title>Section-level genome sequencing and comparative genomics of Aspergillus sections Usti and Cavernicolus.</title>
        <authorList>
            <consortium name="Lawrence Berkeley National Laboratory"/>
            <person name="Nybo J.L."/>
            <person name="Vesth T.C."/>
            <person name="Theobald S."/>
            <person name="Frisvad J.C."/>
            <person name="Larsen T.O."/>
            <person name="Kjaerboelling I."/>
            <person name="Rothschild-Mancinelli K."/>
            <person name="Lyhne E.K."/>
            <person name="Kogle M.E."/>
            <person name="Barry K."/>
            <person name="Clum A."/>
            <person name="Na H."/>
            <person name="Ledsgaard L."/>
            <person name="Lin J."/>
            <person name="Lipzen A."/>
            <person name="Kuo A."/>
            <person name="Riley R."/>
            <person name="Mondo S."/>
            <person name="Labutti K."/>
            <person name="Haridas S."/>
            <person name="Pangalinan J."/>
            <person name="Salamov A.A."/>
            <person name="Simmons B.A."/>
            <person name="Magnuson J.K."/>
            <person name="Chen J."/>
            <person name="Drula E."/>
            <person name="Henrissat B."/>
            <person name="Wiebenga A."/>
            <person name="Lubbers R.J."/>
            <person name="Gomes A.C."/>
            <person name="Makela M.R."/>
            <person name="Stajich J."/>
            <person name="Grigoriev I.V."/>
            <person name="Mortensen U.H."/>
            <person name="De Vries R.P."/>
            <person name="Baker S.E."/>
            <person name="Andersen M.R."/>
        </authorList>
    </citation>
    <scope>NUCLEOTIDE SEQUENCE [LARGE SCALE GENOMIC DNA]</scope>
    <source>
        <strain evidence="1 2">CBS 209.92</strain>
    </source>
</reference>
<proteinExistence type="predicted"/>
<sequence length="134" mass="14281">MPRVYLLNRDAVGTLRLLTHSGAAGSMTAGLCRMLIASAMVFRSEVVWRPWLLVALLAGPATVSSSSLNPWSWCPVSPAIVRPSRGLVEECALFIPSNGAGDLPASPFPSLPPHSLPLALVSRSKLMRPTLPLL</sequence>
<keyword evidence="2" id="KW-1185">Reference proteome</keyword>
<protein>
    <submittedName>
        <fullName evidence="1">Uncharacterized protein</fullName>
    </submittedName>
</protein>
<organism evidence="1 2">
    <name type="scientific">Aspergillus keveii</name>
    <dbReference type="NCBI Taxonomy" id="714993"/>
    <lineage>
        <taxon>Eukaryota</taxon>
        <taxon>Fungi</taxon>
        <taxon>Dikarya</taxon>
        <taxon>Ascomycota</taxon>
        <taxon>Pezizomycotina</taxon>
        <taxon>Eurotiomycetes</taxon>
        <taxon>Eurotiomycetidae</taxon>
        <taxon>Eurotiales</taxon>
        <taxon>Aspergillaceae</taxon>
        <taxon>Aspergillus</taxon>
        <taxon>Aspergillus subgen. Nidulantes</taxon>
    </lineage>
</organism>
<gene>
    <name evidence="1" type="ORF">BJX66DRAFT_231298</name>
</gene>
<name>A0ABR4G2K3_9EURO</name>